<dbReference type="AlphaFoldDB" id="A0A1J1LN25"/>
<keyword evidence="3" id="KW-1185">Reference proteome</keyword>
<keyword evidence="1" id="KW-1133">Transmembrane helix</keyword>
<feature type="transmembrane region" description="Helical" evidence="1">
    <location>
        <begin position="14"/>
        <end position="34"/>
    </location>
</feature>
<keyword evidence="1" id="KW-0472">Membrane</keyword>
<dbReference type="EMBL" id="CZDF01000166">
    <property type="protein sequence ID" value="CUR33973.1"/>
    <property type="molecule type" value="Genomic_DNA"/>
</dbReference>
<reference evidence="3" key="1">
    <citation type="submission" date="2015-10" db="EMBL/GenBank/DDBJ databases">
        <authorList>
            <person name="Regsiter A."/>
            <person name="william w."/>
        </authorList>
    </citation>
    <scope>NUCLEOTIDE SEQUENCE [LARGE SCALE GENOMIC DNA]</scope>
</reference>
<proteinExistence type="predicted"/>
<evidence type="ECO:0000313" key="2">
    <source>
        <dbReference type="EMBL" id="CUR33973.1"/>
    </source>
</evidence>
<organism evidence="2 3">
    <name type="scientific">Planktothrix tepida PCC 9214</name>
    <dbReference type="NCBI Taxonomy" id="671072"/>
    <lineage>
        <taxon>Bacteria</taxon>
        <taxon>Bacillati</taxon>
        <taxon>Cyanobacteriota</taxon>
        <taxon>Cyanophyceae</taxon>
        <taxon>Oscillatoriophycideae</taxon>
        <taxon>Oscillatoriales</taxon>
        <taxon>Microcoleaceae</taxon>
        <taxon>Planktothrix</taxon>
    </lineage>
</organism>
<accession>A0A1J1LN25</accession>
<gene>
    <name evidence="2" type="ORF">PL921460082</name>
</gene>
<evidence type="ECO:0000256" key="1">
    <source>
        <dbReference type="SAM" id="Phobius"/>
    </source>
</evidence>
<protein>
    <submittedName>
        <fullName evidence="2">Uncharacterized protein</fullName>
    </submittedName>
</protein>
<name>A0A1J1LN25_9CYAN</name>
<evidence type="ECO:0000313" key="3">
    <source>
        <dbReference type="Proteomes" id="UP000184315"/>
    </source>
</evidence>
<sequence>MICPSLLLFLEVELMETVFALLLIYLIASVASILRSRINGNMKLDMIQVFVVIYNKVASILRSRINGNSCPTFV</sequence>
<dbReference type="Proteomes" id="UP000184315">
    <property type="component" value="Unassembled WGS sequence"/>
</dbReference>
<keyword evidence="1" id="KW-0812">Transmembrane</keyword>